<sequence>MAMVFRYVDKSGDRGIEHFYAKRQGYDEGSNMKALVAMTKGNADIATFFTSCNSFVNIVRASCKRRDMLRDQLQMDIMEALEKDTLPTRRGLNQETCLKRLGDTHWNSHYETSNTRTEFATFSSSIRD</sequence>
<evidence type="ECO:0000313" key="2">
    <source>
        <dbReference type="Proteomes" id="UP001054821"/>
    </source>
</evidence>
<dbReference type="EMBL" id="JAJFAZ020000004">
    <property type="protein sequence ID" value="KAI5335681.1"/>
    <property type="molecule type" value="Genomic_DNA"/>
</dbReference>
<gene>
    <name evidence="1" type="ORF">L3X38_025815</name>
</gene>
<dbReference type="Proteomes" id="UP001054821">
    <property type="component" value="Chromosome 4"/>
</dbReference>
<name>A0AAD4W375_PRUDU</name>
<dbReference type="AlphaFoldDB" id="A0AAD4W375"/>
<dbReference type="InterPro" id="IPR055298">
    <property type="entry name" value="AtLOH3-like"/>
</dbReference>
<organism evidence="1 2">
    <name type="scientific">Prunus dulcis</name>
    <name type="common">Almond</name>
    <name type="synonym">Amygdalus dulcis</name>
    <dbReference type="NCBI Taxonomy" id="3755"/>
    <lineage>
        <taxon>Eukaryota</taxon>
        <taxon>Viridiplantae</taxon>
        <taxon>Streptophyta</taxon>
        <taxon>Embryophyta</taxon>
        <taxon>Tracheophyta</taxon>
        <taxon>Spermatophyta</taxon>
        <taxon>Magnoliopsida</taxon>
        <taxon>eudicotyledons</taxon>
        <taxon>Gunneridae</taxon>
        <taxon>Pentapetalae</taxon>
        <taxon>rosids</taxon>
        <taxon>fabids</taxon>
        <taxon>Rosales</taxon>
        <taxon>Rosaceae</taxon>
        <taxon>Amygdaloideae</taxon>
        <taxon>Amygdaleae</taxon>
        <taxon>Prunus</taxon>
    </lineage>
</organism>
<reference evidence="1 2" key="1">
    <citation type="journal article" date="2022" name="G3 (Bethesda)">
        <title>Whole-genome sequence and methylome profiling of the almond [Prunus dulcis (Mill.) D.A. Webb] cultivar 'Nonpareil'.</title>
        <authorList>
            <person name="D'Amico-Willman K.M."/>
            <person name="Ouma W.Z."/>
            <person name="Meulia T."/>
            <person name="Sideli G.M."/>
            <person name="Gradziel T.M."/>
            <person name="Fresnedo-Ramirez J."/>
        </authorList>
    </citation>
    <scope>NUCLEOTIDE SEQUENCE [LARGE SCALE GENOMIC DNA]</scope>
    <source>
        <strain evidence="1">Clone GOH B32 T37-40</strain>
    </source>
</reference>
<protein>
    <submittedName>
        <fullName evidence="1">Uncharacterized protein</fullName>
    </submittedName>
</protein>
<proteinExistence type="predicted"/>
<dbReference type="PANTHER" id="PTHR11697">
    <property type="entry name" value="GENERAL TRANSCRIPTION FACTOR 2-RELATED ZINC FINGER PROTEIN"/>
    <property type="match status" value="1"/>
</dbReference>
<comment type="caution">
    <text evidence="1">The sequence shown here is derived from an EMBL/GenBank/DDBJ whole genome shotgun (WGS) entry which is preliminary data.</text>
</comment>
<evidence type="ECO:0000313" key="1">
    <source>
        <dbReference type="EMBL" id="KAI5335681.1"/>
    </source>
</evidence>
<dbReference type="PANTHER" id="PTHR11697:SF230">
    <property type="entry name" value="ZINC FINGER, MYM DOMAIN CONTAINING 1"/>
    <property type="match status" value="1"/>
</dbReference>
<accession>A0AAD4W375</accession>
<keyword evidence="2" id="KW-1185">Reference proteome</keyword>